<dbReference type="SUPFAM" id="SSF103473">
    <property type="entry name" value="MFS general substrate transporter"/>
    <property type="match status" value="1"/>
</dbReference>
<feature type="transmembrane region" description="Helical" evidence="5">
    <location>
        <begin position="61"/>
        <end position="83"/>
    </location>
</feature>
<organism evidence="7 8">
    <name type="scientific">Labrys okinawensis</name>
    <dbReference type="NCBI Taxonomy" id="346911"/>
    <lineage>
        <taxon>Bacteria</taxon>
        <taxon>Pseudomonadati</taxon>
        <taxon>Pseudomonadota</taxon>
        <taxon>Alphaproteobacteria</taxon>
        <taxon>Hyphomicrobiales</taxon>
        <taxon>Xanthobacteraceae</taxon>
        <taxon>Labrys</taxon>
    </lineage>
</organism>
<feature type="transmembrane region" description="Helical" evidence="5">
    <location>
        <begin position="153"/>
        <end position="175"/>
    </location>
</feature>
<dbReference type="InterPro" id="IPR005828">
    <property type="entry name" value="MFS_sugar_transport-like"/>
</dbReference>
<feature type="transmembrane region" description="Helical" evidence="5">
    <location>
        <begin position="405"/>
        <end position="426"/>
    </location>
</feature>
<reference evidence="7 8" key="1">
    <citation type="submission" date="2018-02" db="EMBL/GenBank/DDBJ databases">
        <title>Whole genome sequencing of endophytic bacterium.</title>
        <authorList>
            <person name="Eedara R."/>
            <person name="Podile A.R."/>
        </authorList>
    </citation>
    <scope>NUCLEOTIDE SEQUENCE [LARGE SCALE GENOMIC DNA]</scope>
    <source>
        <strain evidence="7 8">RP1T</strain>
    </source>
</reference>
<keyword evidence="2 5" id="KW-0812">Transmembrane</keyword>
<keyword evidence="4 5" id="KW-0472">Membrane</keyword>
<evidence type="ECO:0000313" key="8">
    <source>
        <dbReference type="Proteomes" id="UP000237682"/>
    </source>
</evidence>
<evidence type="ECO:0000313" key="7">
    <source>
        <dbReference type="EMBL" id="PRH84118.1"/>
    </source>
</evidence>
<dbReference type="RefSeq" id="WP_105865544.1">
    <property type="nucleotide sequence ID" value="NZ_PUEJ01000016.1"/>
</dbReference>
<keyword evidence="8" id="KW-1185">Reference proteome</keyword>
<evidence type="ECO:0000256" key="1">
    <source>
        <dbReference type="ARBA" id="ARBA00004141"/>
    </source>
</evidence>
<feature type="transmembrane region" description="Helical" evidence="5">
    <location>
        <begin position="342"/>
        <end position="360"/>
    </location>
</feature>
<feature type="transmembrane region" description="Helical" evidence="5">
    <location>
        <begin position="21"/>
        <end position="41"/>
    </location>
</feature>
<dbReference type="InterPro" id="IPR036259">
    <property type="entry name" value="MFS_trans_sf"/>
</dbReference>
<dbReference type="EMBL" id="PUEJ01000016">
    <property type="protein sequence ID" value="PRH84118.1"/>
    <property type="molecule type" value="Genomic_DNA"/>
</dbReference>
<comment type="subcellular location">
    <subcellularLocation>
        <location evidence="1">Membrane</location>
        <topology evidence="1">Multi-pass membrane protein</topology>
    </subcellularLocation>
</comment>
<sequence>MPVDLTDSKAIRSLIPARMDRLPWARFHWMVVVGLGISWILDGIEIQLVSASGFKQSLGMSSAEVGFAGTIYLIGQVVGALFFGRLTDRWGRKKLFIITLAIYLVGSGVAGFAWTPWFLYLWRFVAGLGIGGEYTAINSAIDELIPAKYRGRVDIAVNGTYWAGAMLGAIGSFYLLDHSLFAENVGWRIAFFIGPVLGLIIIFLRRHIPESPRWMVTHGQAREAETIVDGIEAGVRAQGVTLAPVDDSKAMYVKPEESVPFSKLVDVFFREYPSRTFLGITMMVTQSFLYNAIFFTYALVLQNFYHLNESQTALYFFPFAIGNLIGPLLLGPLFDTIGRRKMIFSTYVLAGLVLLVSAYLFKQGSLSANTHTLFWCVSFFFASAGASSAYLTVSEIFPLEVRGQAISYFFAVAQIVGSMGPLIFGYLVGDGTQRDPLFWGYVVGSVVMIFGGVVALIFGVDAEGKGLEDIADPLTKVSVTVEGALGPQALR</sequence>
<dbReference type="PANTHER" id="PTHR23508:SF10">
    <property type="entry name" value="CARBOXYLIC ACID TRANSPORTER PROTEIN HOMOLOG"/>
    <property type="match status" value="1"/>
</dbReference>
<dbReference type="GO" id="GO:0046943">
    <property type="term" value="F:carboxylic acid transmembrane transporter activity"/>
    <property type="evidence" value="ECO:0007669"/>
    <property type="project" value="TreeGrafter"/>
</dbReference>
<feature type="transmembrane region" description="Helical" evidence="5">
    <location>
        <begin position="312"/>
        <end position="330"/>
    </location>
</feature>
<protein>
    <submittedName>
        <fullName evidence="7">MFS transporter</fullName>
    </submittedName>
</protein>
<dbReference type="PANTHER" id="PTHR23508">
    <property type="entry name" value="CARBOXYLIC ACID TRANSPORTER PROTEIN HOMOLOG"/>
    <property type="match status" value="1"/>
</dbReference>
<comment type="caution">
    <text evidence="7">The sequence shown here is derived from an EMBL/GenBank/DDBJ whole genome shotgun (WGS) entry which is preliminary data.</text>
</comment>
<feature type="transmembrane region" description="Helical" evidence="5">
    <location>
        <begin position="438"/>
        <end position="460"/>
    </location>
</feature>
<feature type="transmembrane region" description="Helical" evidence="5">
    <location>
        <begin position="120"/>
        <end position="141"/>
    </location>
</feature>
<feature type="domain" description="Major facilitator superfamily (MFS) profile" evidence="6">
    <location>
        <begin position="22"/>
        <end position="463"/>
    </location>
</feature>
<evidence type="ECO:0000256" key="4">
    <source>
        <dbReference type="ARBA" id="ARBA00023136"/>
    </source>
</evidence>
<dbReference type="PROSITE" id="PS50850">
    <property type="entry name" value="MFS"/>
    <property type="match status" value="1"/>
</dbReference>
<dbReference type="OrthoDB" id="9784658at2"/>
<keyword evidence="3 5" id="KW-1133">Transmembrane helix</keyword>
<evidence type="ECO:0000256" key="5">
    <source>
        <dbReference type="SAM" id="Phobius"/>
    </source>
</evidence>
<dbReference type="Gene3D" id="1.20.1250.20">
    <property type="entry name" value="MFS general substrate transporter like domains"/>
    <property type="match status" value="1"/>
</dbReference>
<evidence type="ECO:0000256" key="2">
    <source>
        <dbReference type="ARBA" id="ARBA00022692"/>
    </source>
</evidence>
<dbReference type="GO" id="GO:0005886">
    <property type="term" value="C:plasma membrane"/>
    <property type="evidence" value="ECO:0007669"/>
    <property type="project" value="TreeGrafter"/>
</dbReference>
<evidence type="ECO:0000259" key="6">
    <source>
        <dbReference type="PROSITE" id="PS50850"/>
    </source>
</evidence>
<feature type="transmembrane region" description="Helical" evidence="5">
    <location>
        <begin position="95"/>
        <end position="114"/>
    </location>
</feature>
<dbReference type="Pfam" id="PF00083">
    <property type="entry name" value="Sugar_tr"/>
    <property type="match status" value="1"/>
</dbReference>
<feature type="transmembrane region" description="Helical" evidence="5">
    <location>
        <begin position="187"/>
        <end position="204"/>
    </location>
</feature>
<feature type="transmembrane region" description="Helical" evidence="5">
    <location>
        <begin position="277"/>
        <end position="300"/>
    </location>
</feature>
<evidence type="ECO:0000256" key="3">
    <source>
        <dbReference type="ARBA" id="ARBA00022989"/>
    </source>
</evidence>
<feature type="transmembrane region" description="Helical" evidence="5">
    <location>
        <begin position="372"/>
        <end position="393"/>
    </location>
</feature>
<dbReference type="Proteomes" id="UP000237682">
    <property type="component" value="Unassembled WGS sequence"/>
</dbReference>
<name>A0A2S9Q430_9HYPH</name>
<dbReference type="InterPro" id="IPR020846">
    <property type="entry name" value="MFS_dom"/>
</dbReference>
<accession>A0A2S9Q430</accession>
<dbReference type="CDD" id="cd17316">
    <property type="entry name" value="MFS_SV2_like"/>
    <property type="match status" value="1"/>
</dbReference>
<gene>
    <name evidence="7" type="ORF">C5L14_29025</name>
</gene>
<proteinExistence type="predicted"/>
<dbReference type="AlphaFoldDB" id="A0A2S9Q430"/>